<reference evidence="7" key="1">
    <citation type="journal article" date="2019" name="Int. J. Syst. Evol. Microbiol.">
        <title>The Global Catalogue of Microorganisms (GCM) 10K type strain sequencing project: providing services to taxonomists for standard genome sequencing and annotation.</title>
        <authorList>
            <consortium name="The Broad Institute Genomics Platform"/>
            <consortium name="The Broad Institute Genome Sequencing Center for Infectious Disease"/>
            <person name="Wu L."/>
            <person name="Ma J."/>
        </authorList>
    </citation>
    <scope>NUCLEOTIDE SEQUENCE [LARGE SCALE GENOMIC DNA]</scope>
    <source>
        <strain evidence="7">CCTCC AB 2017081</strain>
    </source>
</reference>
<keyword evidence="4" id="KW-0472">Membrane</keyword>
<accession>A0ABV7ZB25</accession>
<evidence type="ECO:0000256" key="5">
    <source>
        <dbReference type="SAM" id="MobiDB-lite"/>
    </source>
</evidence>
<protein>
    <submittedName>
        <fullName evidence="6">Uncharacterized protein</fullName>
    </submittedName>
</protein>
<name>A0ABV7ZB25_9DEIO</name>
<evidence type="ECO:0000313" key="6">
    <source>
        <dbReference type="EMBL" id="MFC3834185.1"/>
    </source>
</evidence>
<evidence type="ECO:0000256" key="2">
    <source>
        <dbReference type="ARBA" id="ARBA00022692"/>
    </source>
</evidence>
<evidence type="ECO:0000256" key="3">
    <source>
        <dbReference type="ARBA" id="ARBA00022989"/>
    </source>
</evidence>
<keyword evidence="2" id="KW-0812">Transmembrane</keyword>
<dbReference type="EMBL" id="JBHRZG010000022">
    <property type="protein sequence ID" value="MFC3834185.1"/>
    <property type="molecule type" value="Genomic_DNA"/>
</dbReference>
<feature type="region of interest" description="Disordered" evidence="5">
    <location>
        <begin position="48"/>
        <end position="83"/>
    </location>
</feature>
<comment type="caution">
    <text evidence="6">The sequence shown here is derived from an EMBL/GenBank/DDBJ whole genome shotgun (WGS) entry which is preliminary data.</text>
</comment>
<evidence type="ECO:0000256" key="4">
    <source>
        <dbReference type="ARBA" id="ARBA00023136"/>
    </source>
</evidence>
<proteinExistence type="predicted"/>
<keyword evidence="3" id="KW-1133">Transmembrane helix</keyword>
<dbReference type="RefSeq" id="WP_380102614.1">
    <property type="nucleotide sequence ID" value="NZ_JBHRZG010000022.1"/>
</dbReference>
<evidence type="ECO:0000313" key="7">
    <source>
        <dbReference type="Proteomes" id="UP001595803"/>
    </source>
</evidence>
<dbReference type="SUPFAM" id="SSF81338">
    <property type="entry name" value="Aquaporin-like"/>
    <property type="match status" value="1"/>
</dbReference>
<dbReference type="Proteomes" id="UP001595803">
    <property type="component" value="Unassembled WGS sequence"/>
</dbReference>
<evidence type="ECO:0000256" key="1">
    <source>
        <dbReference type="ARBA" id="ARBA00004141"/>
    </source>
</evidence>
<comment type="subcellular location">
    <subcellularLocation>
        <location evidence="1">Membrane</location>
        <topology evidence="1">Multi-pass membrane protein</topology>
    </subcellularLocation>
</comment>
<gene>
    <name evidence="6" type="ORF">ACFOSB_15130</name>
</gene>
<dbReference type="InterPro" id="IPR023271">
    <property type="entry name" value="Aquaporin-like"/>
</dbReference>
<keyword evidence="7" id="KW-1185">Reference proteome</keyword>
<sequence>MVPRVVTAKPSPTTSALAIGVALVVGIAVAGPSSGGVLNPRRGAAHEQAVTGRGRAECGPRAGPPVGRCRGRLARPRLDSGGS</sequence>
<organism evidence="6 7">
    <name type="scientific">Deinococcus rufus</name>
    <dbReference type="NCBI Taxonomy" id="2136097"/>
    <lineage>
        <taxon>Bacteria</taxon>
        <taxon>Thermotogati</taxon>
        <taxon>Deinococcota</taxon>
        <taxon>Deinococci</taxon>
        <taxon>Deinococcales</taxon>
        <taxon>Deinococcaceae</taxon>
        <taxon>Deinococcus</taxon>
    </lineage>
</organism>